<dbReference type="OrthoDB" id="9801383at2"/>
<dbReference type="Proteomes" id="UP000297472">
    <property type="component" value="Unassembled WGS sequence"/>
</dbReference>
<dbReference type="RefSeq" id="WP_134422530.1">
    <property type="nucleotide sequence ID" value="NZ_SOHA01000001.1"/>
</dbReference>
<feature type="signal peptide" evidence="1">
    <location>
        <begin position="1"/>
        <end position="28"/>
    </location>
</feature>
<dbReference type="SUPFAM" id="SSF63829">
    <property type="entry name" value="Calcium-dependent phosphotriesterase"/>
    <property type="match status" value="1"/>
</dbReference>
<protein>
    <submittedName>
        <fullName evidence="2">DUF839 domain-containing protein</fullName>
    </submittedName>
</protein>
<dbReference type="PANTHER" id="PTHR35399">
    <property type="entry name" value="SLR8030 PROTEIN"/>
    <property type="match status" value="1"/>
</dbReference>
<name>A0A4Y8K1B7_9MICO</name>
<accession>A0A4Y8K1B7</accession>
<evidence type="ECO:0000313" key="3">
    <source>
        <dbReference type="Proteomes" id="UP000297472"/>
    </source>
</evidence>
<dbReference type="InterPro" id="IPR008557">
    <property type="entry name" value="PhoX"/>
</dbReference>
<sequence length="413" mass="44278">MRKKIAVFALTATATATAVVGIAPAALAANGAFDFVPLAGSAYNLGSTDWTVPYSVPEGFTQTLVQDETVLDVYPGTDDLHDMNTQNETGHQAGRYLYNTHEVGSNGAVSVTDLKTGAVSVIAQRADWNRLDGIRWTPWGSLLVTEETAGGKVFELFFAKKDPTTVERIEERTELGALRHEGIDVAANGSVIVIDELDGGSIFRFVPTVRGDLSSGQLHALKITGLTDAAQTWNPATVTEKVGAFEWVALDQEQVRVDADAAANAVGATEFGRPEDVEIIGQTLYVANTSEERVIAIDLRKRTVSSFVEAGVNVPVEDKAAGISGFNNPDNLAEGPDGALWIAEDNTFSDIYRADKDRNHDGASDSVELFASLTDAGAETTGIYFGKNPKELFATVQHPDKDLADGIWKITRD</sequence>
<dbReference type="Pfam" id="PF05787">
    <property type="entry name" value="PhoX"/>
    <property type="match status" value="1"/>
</dbReference>
<keyword evidence="1" id="KW-0732">Signal</keyword>
<gene>
    <name evidence="2" type="ORF">E3T49_00775</name>
</gene>
<comment type="caution">
    <text evidence="2">The sequence shown here is derived from an EMBL/GenBank/DDBJ whole genome shotgun (WGS) entry which is preliminary data.</text>
</comment>
<evidence type="ECO:0000256" key="1">
    <source>
        <dbReference type="SAM" id="SignalP"/>
    </source>
</evidence>
<dbReference type="InterPro" id="IPR011042">
    <property type="entry name" value="6-blade_b-propeller_TolB-like"/>
</dbReference>
<feature type="chain" id="PRO_5038347579" evidence="1">
    <location>
        <begin position="29"/>
        <end position="413"/>
    </location>
</feature>
<keyword evidence="3" id="KW-1185">Reference proteome</keyword>
<reference evidence="2 3" key="1">
    <citation type="submission" date="2019-03" db="EMBL/GenBank/DDBJ databases">
        <title>Genomics of glacier-inhabiting Cryobacterium strains.</title>
        <authorList>
            <person name="Liu Q."/>
            <person name="Xin Y.-H."/>
        </authorList>
    </citation>
    <scope>NUCLEOTIDE SEQUENCE [LARGE SCALE GENOMIC DNA]</scope>
    <source>
        <strain evidence="2 3">TMT1-51</strain>
    </source>
</reference>
<dbReference type="AlphaFoldDB" id="A0A4Y8K1B7"/>
<dbReference type="Gene3D" id="2.120.10.30">
    <property type="entry name" value="TolB, C-terminal domain"/>
    <property type="match status" value="1"/>
</dbReference>
<dbReference type="EMBL" id="SOHA01000001">
    <property type="protein sequence ID" value="TFD34240.1"/>
    <property type="molecule type" value="Genomic_DNA"/>
</dbReference>
<proteinExistence type="predicted"/>
<dbReference type="PANTHER" id="PTHR35399:SF2">
    <property type="entry name" value="DUF839 DOMAIN-CONTAINING PROTEIN"/>
    <property type="match status" value="1"/>
</dbReference>
<organism evidence="2 3">
    <name type="scientific">Cryobacterium cryoconiti</name>
    <dbReference type="NCBI Taxonomy" id="1259239"/>
    <lineage>
        <taxon>Bacteria</taxon>
        <taxon>Bacillati</taxon>
        <taxon>Actinomycetota</taxon>
        <taxon>Actinomycetes</taxon>
        <taxon>Micrococcales</taxon>
        <taxon>Microbacteriaceae</taxon>
        <taxon>Cryobacterium</taxon>
    </lineage>
</organism>
<evidence type="ECO:0000313" key="2">
    <source>
        <dbReference type="EMBL" id="TFD34240.1"/>
    </source>
</evidence>